<dbReference type="EMBL" id="JABDHM010000009">
    <property type="protein sequence ID" value="KAF5224928.1"/>
    <property type="molecule type" value="Genomic_DNA"/>
</dbReference>
<sequence length="374" mass="41927">MSLLFMHSGRVLVFSHKFLEGTHCRCRLIASLSLSRSLFLSFCMYLMLGGIHCSISCLSLQTTTTKNNKRVTVSYGIKQNRRGKRRKANKEKGKKKKKRRRRREKGECGMFKNQYDTNTTTWSPTGRLFQVEYANEAVNNGSAAVGAKNKDFVVLTALKRSPVAQFSSYQEKVFKLDDHVGMAIAGLVADGRMLARFVRTECMNYRYMHDSDNPLPLIAEIVGEKYQRHIQFAGKRPFGVGLLIAGYDSTGPHLYHTVPSGDVFDFKATAMGLRSQAARTYLEKHFESFPDCGLDELIMHALKALAAATSGGAELNIKNTTIAIVGKGTPFMVLTEEAARKYLDGFKMRPEDIPPAPEAEEEETLQERSLDVEE</sequence>
<dbReference type="PROSITE" id="PS00388">
    <property type="entry name" value="PROTEASOME_ALPHA_1"/>
    <property type="match status" value="1"/>
</dbReference>
<proteinExistence type="evidence at protein level"/>
<keyword evidence="6 9" id="KW-0647">Proteasome</keyword>
<comment type="function">
    <text evidence="1">The proteasome is a multicatalytic proteinase complex which is characterized by its ability to cleave peptides with Arg, Phe, Tyr, Leu, and Glu adjacent to the leaving group at neutral or slightly basic pH. The proteasome has an ATP-dependent proteolytic activity.</text>
</comment>
<feature type="compositionally biased region" description="Basic and acidic residues" evidence="10">
    <location>
        <begin position="365"/>
        <end position="374"/>
    </location>
</feature>
<dbReference type="Gene3D" id="3.60.20.10">
    <property type="entry name" value="Glutamine Phosphoribosylpyrophosphate, subunit 1, domain 1"/>
    <property type="match status" value="1"/>
</dbReference>
<dbReference type="GO" id="GO:0006511">
    <property type="term" value="P:ubiquitin-dependent protein catabolic process"/>
    <property type="evidence" value="ECO:0007669"/>
    <property type="project" value="InterPro"/>
</dbReference>
<feature type="compositionally biased region" description="Basic residues" evidence="10">
    <location>
        <begin position="79"/>
        <end position="103"/>
    </location>
</feature>
<dbReference type="PROSITE" id="PS51475">
    <property type="entry name" value="PROTEASOME_ALPHA_2"/>
    <property type="match status" value="1"/>
</dbReference>
<dbReference type="SMR" id="A0A7J6YFR6"/>
<evidence type="ECO:0000256" key="6">
    <source>
        <dbReference type="ARBA" id="ARBA00022942"/>
    </source>
</evidence>
<dbReference type="CDD" id="cd03749">
    <property type="entry name" value="proteasome_alpha_type_1"/>
    <property type="match status" value="1"/>
</dbReference>
<dbReference type="Pfam" id="PF00227">
    <property type="entry name" value="Proteasome"/>
    <property type="match status" value="1"/>
</dbReference>
<evidence type="ECO:0007829" key="15">
    <source>
        <dbReference type="PDB" id="9F9T"/>
    </source>
</evidence>
<evidence type="ECO:0000256" key="1">
    <source>
        <dbReference type="ARBA" id="ARBA00002000"/>
    </source>
</evidence>
<evidence type="ECO:0000256" key="7">
    <source>
        <dbReference type="ARBA" id="ARBA00023242"/>
    </source>
</evidence>
<evidence type="ECO:0000313" key="13">
    <source>
        <dbReference type="Proteomes" id="UP000583944"/>
    </source>
</evidence>
<evidence type="ECO:0000256" key="5">
    <source>
        <dbReference type="ARBA" id="ARBA00022490"/>
    </source>
</evidence>
<dbReference type="GO" id="GO:0005737">
    <property type="term" value="C:cytoplasm"/>
    <property type="evidence" value="ECO:0007669"/>
    <property type="project" value="UniProtKB-SubCell"/>
</dbReference>
<dbReference type="PDB" id="9F9T">
    <property type="method" value="EM"/>
    <property type="resolution" value="2.31 A"/>
    <property type="chains" value="F/T=110-374"/>
</dbReference>
<comment type="similarity">
    <text evidence="9">Belongs to the peptidase T1A family.</text>
</comment>
<comment type="subcellular location">
    <subcellularLocation>
        <location evidence="3">Cytoplasm</location>
    </subcellularLocation>
    <subcellularLocation>
        <location evidence="2">Nucleus</location>
    </subcellularLocation>
</comment>
<protein>
    <recommendedName>
        <fullName evidence="4">Proteasome subunit alpha type-1</fullName>
    </recommendedName>
</protein>
<comment type="caution">
    <text evidence="12">The sequence shown here is derived from an EMBL/GenBank/DDBJ whole genome shotgun (WGS) entry which is preliminary data.</text>
</comment>
<dbReference type="VEuPathDB" id="TriTrypDB:BCY84_10829"/>
<gene>
    <name evidence="12" type="ORF">ECC02_001861</name>
</gene>
<dbReference type="InterPro" id="IPR029055">
    <property type="entry name" value="Ntn_hydrolases_N"/>
</dbReference>
<reference evidence="12 13" key="1">
    <citation type="journal article" date="2019" name="Genome Biol. Evol.">
        <title>Nanopore Sequencing Significantly Improves Genome Assembly of the Protozoan Parasite Trypanosoma cruzi.</title>
        <authorList>
            <person name="Diaz-Viraque F."/>
            <person name="Pita S."/>
            <person name="Greif G."/>
            <person name="de Souza R.C.M."/>
            <person name="Iraola G."/>
            <person name="Robello C."/>
        </authorList>
    </citation>
    <scope>NUCLEOTIDE SEQUENCE [LARGE SCALE GENOMIC DNA]</scope>
    <source>
        <strain evidence="12 13">Berenice</strain>
    </source>
</reference>
<dbReference type="PANTHER" id="PTHR11599">
    <property type="entry name" value="PROTEASOME SUBUNIT ALPHA/BETA"/>
    <property type="match status" value="1"/>
</dbReference>
<evidence type="ECO:0000256" key="8">
    <source>
        <dbReference type="ARBA" id="ARBA00026071"/>
    </source>
</evidence>
<accession>A0A7J6YFR6</accession>
<dbReference type="AlphaFoldDB" id="A0A7J6YFR6"/>
<evidence type="ECO:0007829" key="14">
    <source>
        <dbReference type="PDB" id="9F9P"/>
    </source>
</evidence>
<dbReference type="VEuPathDB" id="TriTrypDB:ECC02_001861"/>
<feature type="region of interest" description="Disordered" evidence="10">
    <location>
        <begin position="74"/>
        <end position="107"/>
    </location>
</feature>
<evidence type="ECO:0000313" key="12">
    <source>
        <dbReference type="EMBL" id="KAF5224928.1"/>
    </source>
</evidence>
<evidence type="ECO:0000256" key="9">
    <source>
        <dbReference type="PROSITE-ProRule" id="PRU00808"/>
    </source>
</evidence>
<evidence type="ECO:0000256" key="4">
    <source>
        <dbReference type="ARBA" id="ARBA00021331"/>
    </source>
</evidence>
<dbReference type="Proteomes" id="UP000583944">
    <property type="component" value="Unassembled WGS sequence"/>
</dbReference>
<keyword evidence="14 15" id="KW-0002">3D-structure</keyword>
<dbReference type="GO" id="GO:0019773">
    <property type="term" value="C:proteasome core complex, alpha-subunit complex"/>
    <property type="evidence" value="ECO:0007669"/>
    <property type="project" value="UniProtKB-UniRule"/>
</dbReference>
<evidence type="ECO:0000256" key="2">
    <source>
        <dbReference type="ARBA" id="ARBA00004123"/>
    </source>
</evidence>
<dbReference type="SUPFAM" id="SSF56235">
    <property type="entry name" value="N-terminal nucleophile aminohydrolases (Ntn hydrolases)"/>
    <property type="match status" value="1"/>
</dbReference>
<comment type="subunit">
    <text evidence="8">The 26S proteasome consists of a 20S proteasome core and two 19S regulatory subunits. The 20S proteasome core is composed of 28 subunits that are arranged in four stacked rings, resulting in a barrel-shaped structure. The two end rings are each formed by seven alpha subunits, and the two central rings are each formed by seven beta subunits. The catalytic chamber with the active sites is on the inside of the barrel.</text>
</comment>
<dbReference type="SMART" id="SM00948">
    <property type="entry name" value="Proteasome_A_N"/>
    <property type="match status" value="1"/>
</dbReference>
<dbReference type="GO" id="GO:0005634">
    <property type="term" value="C:nucleus"/>
    <property type="evidence" value="ECO:0007669"/>
    <property type="project" value="UniProtKB-SubCell"/>
</dbReference>
<dbReference type="InterPro" id="IPR035144">
    <property type="entry name" value="Proteasome_alpha1"/>
</dbReference>
<evidence type="ECO:0000259" key="11">
    <source>
        <dbReference type="PROSITE" id="PS00388"/>
    </source>
</evidence>
<feature type="region of interest" description="Disordered" evidence="10">
    <location>
        <begin position="346"/>
        <end position="374"/>
    </location>
</feature>
<evidence type="ECO:0000256" key="3">
    <source>
        <dbReference type="ARBA" id="ARBA00004496"/>
    </source>
</evidence>
<keyword evidence="5" id="KW-0963">Cytoplasm</keyword>
<dbReference type="InterPro" id="IPR023332">
    <property type="entry name" value="Proteasome_alpha-type"/>
</dbReference>
<reference evidence="14 15" key="2">
    <citation type="journal article" date="2025" name="J. Biol. Chem.">
        <title>Pharmacological and structural understanding of the Trypanosoma cruzi proteasome provides key insights for developing site-specific inhibitors.</title>
        <authorList>
            <person name="Eadsforth T.C."/>
            <person name="Torrie L.S."/>
            <person name="Rowland P."/>
            <person name="Edgar E.V."/>
            <person name="MacLean L.M."/>
            <person name="Paterson C."/>
            <person name="Robinson D.A."/>
            <person name="Shepherd S.M."/>
            <person name="Thomas J."/>
            <person name="Thomas M.G."/>
            <person name="Gray D.W."/>
            <person name="Postis V.L.G."/>
            <person name="De Rycker M."/>
        </authorList>
    </citation>
    <scope>STRUCTURE BY ELECTRON MICROSCOPY (2.25 ANGSTROMS) OF 110-374</scope>
</reference>
<keyword evidence="7" id="KW-0539">Nucleus</keyword>
<feature type="domain" description="Proteasome alpha-type subunits" evidence="11">
    <location>
        <begin position="115"/>
        <end position="137"/>
    </location>
</feature>
<evidence type="ECO:0000256" key="10">
    <source>
        <dbReference type="SAM" id="MobiDB-lite"/>
    </source>
</evidence>
<dbReference type="InterPro" id="IPR001353">
    <property type="entry name" value="Proteasome_sua/b"/>
</dbReference>
<name>A0A7J6YFR6_TRYCR</name>
<dbReference type="FunFam" id="3.60.20.10:FF:000016">
    <property type="entry name" value="Proteasome subunit alpha type-6"/>
    <property type="match status" value="1"/>
</dbReference>
<dbReference type="PDB" id="9F9P">
    <property type="method" value="EM"/>
    <property type="resolution" value="2.25 A"/>
    <property type="chains" value="F/T=110-374"/>
</dbReference>
<dbReference type="InterPro" id="IPR050115">
    <property type="entry name" value="Proteasome_alpha"/>
</dbReference>
<organism evidence="12 13">
    <name type="scientific">Trypanosoma cruzi</name>
    <dbReference type="NCBI Taxonomy" id="5693"/>
    <lineage>
        <taxon>Eukaryota</taxon>
        <taxon>Discoba</taxon>
        <taxon>Euglenozoa</taxon>
        <taxon>Kinetoplastea</taxon>
        <taxon>Metakinetoplastina</taxon>
        <taxon>Trypanosomatida</taxon>
        <taxon>Trypanosomatidae</taxon>
        <taxon>Trypanosoma</taxon>
        <taxon>Schizotrypanum</taxon>
    </lineage>
</organism>
<dbReference type="Pfam" id="PF10584">
    <property type="entry name" value="Proteasome_A_N"/>
    <property type="match status" value="1"/>
</dbReference>
<dbReference type="InterPro" id="IPR000426">
    <property type="entry name" value="Proteasome_asu_N"/>
</dbReference>